<organism evidence="2 3">
    <name type="scientific">Seminavis robusta</name>
    <dbReference type="NCBI Taxonomy" id="568900"/>
    <lineage>
        <taxon>Eukaryota</taxon>
        <taxon>Sar</taxon>
        <taxon>Stramenopiles</taxon>
        <taxon>Ochrophyta</taxon>
        <taxon>Bacillariophyta</taxon>
        <taxon>Bacillariophyceae</taxon>
        <taxon>Bacillariophycidae</taxon>
        <taxon>Naviculales</taxon>
        <taxon>Naviculaceae</taxon>
        <taxon>Seminavis</taxon>
    </lineage>
</organism>
<feature type="compositionally biased region" description="Basic residues" evidence="1">
    <location>
        <begin position="41"/>
        <end position="54"/>
    </location>
</feature>
<dbReference type="EMBL" id="CAICTM010000448">
    <property type="protein sequence ID" value="CAB9510710.1"/>
    <property type="molecule type" value="Genomic_DNA"/>
</dbReference>
<protein>
    <submittedName>
        <fullName evidence="2">Uncharacterized protein</fullName>
    </submittedName>
</protein>
<evidence type="ECO:0000313" key="2">
    <source>
        <dbReference type="EMBL" id="CAB9510710.1"/>
    </source>
</evidence>
<accession>A0A9N8E1Y3</accession>
<gene>
    <name evidence="2" type="ORF">SEMRO_449_G145260.1</name>
</gene>
<dbReference type="AlphaFoldDB" id="A0A9N8E1Y3"/>
<sequence>MEAKAAARAKKEEGEVFDMSNPVKGIKIAKVPTPPKEAAARKAHREGRKKKTKERAKERENSVTFDEDLKKSKSGEIATTEETDDSVS</sequence>
<comment type="caution">
    <text evidence="2">The sequence shown here is derived from an EMBL/GenBank/DDBJ whole genome shotgun (WGS) entry which is preliminary data.</text>
</comment>
<keyword evidence="3" id="KW-1185">Reference proteome</keyword>
<evidence type="ECO:0000313" key="3">
    <source>
        <dbReference type="Proteomes" id="UP001153069"/>
    </source>
</evidence>
<dbReference type="Proteomes" id="UP001153069">
    <property type="component" value="Unassembled WGS sequence"/>
</dbReference>
<feature type="region of interest" description="Disordered" evidence="1">
    <location>
        <begin position="1"/>
        <end position="88"/>
    </location>
</feature>
<feature type="compositionally biased region" description="Basic and acidic residues" evidence="1">
    <location>
        <begin position="1"/>
        <end position="14"/>
    </location>
</feature>
<evidence type="ECO:0000256" key="1">
    <source>
        <dbReference type="SAM" id="MobiDB-lite"/>
    </source>
</evidence>
<feature type="compositionally biased region" description="Basic and acidic residues" evidence="1">
    <location>
        <begin position="55"/>
        <end position="74"/>
    </location>
</feature>
<reference evidence="2" key="1">
    <citation type="submission" date="2020-06" db="EMBL/GenBank/DDBJ databases">
        <authorList>
            <consortium name="Plant Systems Biology data submission"/>
        </authorList>
    </citation>
    <scope>NUCLEOTIDE SEQUENCE</scope>
    <source>
        <strain evidence="2">D6</strain>
    </source>
</reference>
<feature type="compositionally biased region" description="Acidic residues" evidence="1">
    <location>
        <begin position="79"/>
        <end position="88"/>
    </location>
</feature>
<proteinExistence type="predicted"/>
<name>A0A9N8E1Y3_9STRA</name>